<reference evidence="1" key="2">
    <citation type="submission" date="2020-09" db="EMBL/GenBank/DDBJ databases">
        <authorList>
            <person name="Sun Q."/>
            <person name="Ohkuma M."/>
        </authorList>
    </citation>
    <scope>NUCLEOTIDE SEQUENCE</scope>
    <source>
        <strain evidence="1">JCM 19831</strain>
    </source>
</reference>
<evidence type="ECO:0000313" key="2">
    <source>
        <dbReference type="Proteomes" id="UP000642070"/>
    </source>
</evidence>
<protein>
    <submittedName>
        <fullName evidence="1">Uncharacterized protein</fullName>
    </submittedName>
</protein>
<keyword evidence="2" id="KW-1185">Reference proteome</keyword>
<dbReference type="Proteomes" id="UP000642070">
    <property type="component" value="Unassembled WGS sequence"/>
</dbReference>
<gene>
    <name evidence="1" type="ORF">GCM10007977_060150</name>
</gene>
<reference evidence="1" key="1">
    <citation type="journal article" date="2014" name="Int. J. Syst. Evol. Microbiol.">
        <title>Complete genome sequence of Corynebacterium casei LMG S-19264T (=DSM 44701T), isolated from a smear-ripened cheese.</title>
        <authorList>
            <consortium name="US DOE Joint Genome Institute (JGI-PGF)"/>
            <person name="Walter F."/>
            <person name="Albersmeier A."/>
            <person name="Kalinowski J."/>
            <person name="Ruckert C."/>
        </authorList>
    </citation>
    <scope>NUCLEOTIDE SEQUENCE</scope>
    <source>
        <strain evidence="1">JCM 19831</strain>
    </source>
</reference>
<dbReference type="InterPro" id="IPR024520">
    <property type="entry name" value="DUF3558"/>
</dbReference>
<dbReference type="Pfam" id="PF12079">
    <property type="entry name" value="DUF3558"/>
    <property type="match status" value="1"/>
</dbReference>
<name>A0A917U0X1_9ACTN</name>
<dbReference type="EMBL" id="BMPI01000032">
    <property type="protein sequence ID" value="GGM50376.1"/>
    <property type="molecule type" value="Genomic_DNA"/>
</dbReference>
<proteinExistence type="predicted"/>
<comment type="caution">
    <text evidence="1">The sequence shown here is derived from an EMBL/GenBank/DDBJ whole genome shotgun (WGS) entry which is preliminary data.</text>
</comment>
<evidence type="ECO:0000313" key="1">
    <source>
        <dbReference type="EMBL" id="GGM50376.1"/>
    </source>
</evidence>
<sequence>MPAATVSAIGLGPGKLTPAARATARLDTCNWVGTGSNWMKTLIVSVNPRSGLETTYNNRAIFTEFVELQVAGHPAVRANQTDALAGCNLYVGLSDAQTLWVIGNSGTNGTMDQHCAISTQTAEAIIKALP</sequence>
<accession>A0A917U0X1</accession>
<dbReference type="AlphaFoldDB" id="A0A917U0X1"/>
<organism evidence="1 2">
    <name type="scientific">Dactylosporangium sucinum</name>
    <dbReference type="NCBI Taxonomy" id="1424081"/>
    <lineage>
        <taxon>Bacteria</taxon>
        <taxon>Bacillati</taxon>
        <taxon>Actinomycetota</taxon>
        <taxon>Actinomycetes</taxon>
        <taxon>Micromonosporales</taxon>
        <taxon>Micromonosporaceae</taxon>
        <taxon>Dactylosporangium</taxon>
    </lineage>
</organism>